<evidence type="ECO:0000313" key="2">
    <source>
        <dbReference type="EMBL" id="GAG24263.1"/>
    </source>
</evidence>
<protein>
    <submittedName>
        <fullName evidence="2">Uncharacterized protein</fullName>
    </submittedName>
</protein>
<reference evidence="2" key="1">
    <citation type="journal article" date="2014" name="Front. Microbiol.">
        <title>High frequency of phylogenetically diverse reductive dehalogenase-homologous genes in deep subseafloor sedimentary metagenomes.</title>
        <authorList>
            <person name="Kawai M."/>
            <person name="Futagami T."/>
            <person name="Toyoda A."/>
            <person name="Takaki Y."/>
            <person name="Nishi S."/>
            <person name="Hori S."/>
            <person name="Arai W."/>
            <person name="Tsubouchi T."/>
            <person name="Morono Y."/>
            <person name="Uchiyama I."/>
            <person name="Ito T."/>
            <person name="Fujiyama A."/>
            <person name="Inagaki F."/>
            <person name="Takami H."/>
        </authorList>
    </citation>
    <scope>NUCLEOTIDE SEQUENCE</scope>
    <source>
        <strain evidence="2">Expedition CK06-06</strain>
    </source>
</reference>
<sequence>MLRWLDYSRELLLGNRGGGKEETTTVVQPPPPPKIEKTAAQIQQEQAEAMR</sequence>
<dbReference type="EMBL" id="BARS01031976">
    <property type="protein sequence ID" value="GAG24263.1"/>
    <property type="molecule type" value="Genomic_DNA"/>
</dbReference>
<evidence type="ECO:0000256" key="1">
    <source>
        <dbReference type="SAM" id="MobiDB-lite"/>
    </source>
</evidence>
<comment type="caution">
    <text evidence="2">The sequence shown here is derived from an EMBL/GenBank/DDBJ whole genome shotgun (WGS) entry which is preliminary data.</text>
</comment>
<accession>X0WIC5</accession>
<feature type="non-terminal residue" evidence="2">
    <location>
        <position position="51"/>
    </location>
</feature>
<name>X0WIC5_9ZZZZ</name>
<dbReference type="AlphaFoldDB" id="X0WIC5"/>
<gene>
    <name evidence="2" type="ORF">S01H1_49691</name>
</gene>
<organism evidence="2">
    <name type="scientific">marine sediment metagenome</name>
    <dbReference type="NCBI Taxonomy" id="412755"/>
    <lineage>
        <taxon>unclassified sequences</taxon>
        <taxon>metagenomes</taxon>
        <taxon>ecological metagenomes</taxon>
    </lineage>
</organism>
<proteinExistence type="predicted"/>
<feature type="region of interest" description="Disordered" evidence="1">
    <location>
        <begin position="14"/>
        <end position="34"/>
    </location>
</feature>